<organism evidence="2 3">
    <name type="scientific">Ectocarpus siliculosus</name>
    <name type="common">Brown alga</name>
    <name type="synonym">Conferva siliculosa</name>
    <dbReference type="NCBI Taxonomy" id="2880"/>
    <lineage>
        <taxon>Eukaryota</taxon>
        <taxon>Sar</taxon>
        <taxon>Stramenopiles</taxon>
        <taxon>Ochrophyta</taxon>
        <taxon>PX clade</taxon>
        <taxon>Phaeophyceae</taxon>
        <taxon>Ectocarpales</taxon>
        <taxon>Ectocarpaceae</taxon>
        <taxon>Ectocarpus</taxon>
    </lineage>
</organism>
<protein>
    <submittedName>
        <fullName evidence="2">Uncharacterized protein</fullName>
    </submittedName>
</protein>
<dbReference type="AlphaFoldDB" id="D7G7W5"/>
<feature type="compositionally biased region" description="Gly residues" evidence="1">
    <location>
        <begin position="30"/>
        <end position="39"/>
    </location>
</feature>
<sequence>MEEVLSRKEKLAAWRAAKGKPLEAHKPAAAGGGGGGAAGKGAAAAAGRAGKKDVAKGVLQARPGAGNRVNKRTAPPQRKPFQVDTRSIQQASERRVQPGTPIHSLKKRLKRTAVAAAAAADKPAPAPSAPAAAAGGGASVIPTARAQGKAKAAAAARVPGHVNGVSRSLDSARTKEVSDYLKSQISEANMLLEIAGVDAARTLLGDLLSCAGAGRGVGELALYWAARAKLEEDAGMYLEARKLLDDGEAYISMPTQQKVMAKVMAAFEGRMNARAEADIDRLLEDSVDGLSLNDSAANSNSPASSTPFRYDPNDLSTEDDTGSAQSAIKNLNFSKIAKESGGRGGASSSTSGSGSNTSLTTRSGASPDWMRDANEEQEGDSQAASSAGTDHDNASNGACTKRSDDEYM</sequence>
<dbReference type="Proteomes" id="UP000002630">
    <property type="component" value="Linkage Group LG16"/>
</dbReference>
<reference evidence="2 3" key="1">
    <citation type="journal article" date="2010" name="Nature">
        <title>The Ectocarpus genome and the independent evolution of multicellularity in brown algae.</title>
        <authorList>
            <person name="Cock J.M."/>
            <person name="Sterck L."/>
            <person name="Rouze P."/>
            <person name="Scornet D."/>
            <person name="Allen A.E."/>
            <person name="Amoutzias G."/>
            <person name="Anthouard V."/>
            <person name="Artiguenave F."/>
            <person name="Aury J.M."/>
            <person name="Badger J.H."/>
            <person name="Beszteri B."/>
            <person name="Billiau K."/>
            <person name="Bonnet E."/>
            <person name="Bothwell J.H."/>
            <person name="Bowler C."/>
            <person name="Boyen C."/>
            <person name="Brownlee C."/>
            <person name="Carrano C.J."/>
            <person name="Charrier B."/>
            <person name="Cho G.Y."/>
            <person name="Coelho S.M."/>
            <person name="Collen J."/>
            <person name="Corre E."/>
            <person name="Da Silva C."/>
            <person name="Delage L."/>
            <person name="Delaroque N."/>
            <person name="Dittami S.M."/>
            <person name="Doulbeau S."/>
            <person name="Elias M."/>
            <person name="Farnham G."/>
            <person name="Gachon C.M."/>
            <person name="Gschloessl B."/>
            <person name="Heesch S."/>
            <person name="Jabbari K."/>
            <person name="Jubin C."/>
            <person name="Kawai H."/>
            <person name="Kimura K."/>
            <person name="Kloareg B."/>
            <person name="Kupper F.C."/>
            <person name="Lang D."/>
            <person name="Le Bail A."/>
            <person name="Leblanc C."/>
            <person name="Lerouge P."/>
            <person name="Lohr M."/>
            <person name="Lopez P.J."/>
            <person name="Martens C."/>
            <person name="Maumus F."/>
            <person name="Michel G."/>
            <person name="Miranda-Saavedra D."/>
            <person name="Morales J."/>
            <person name="Moreau H."/>
            <person name="Motomura T."/>
            <person name="Nagasato C."/>
            <person name="Napoli C.A."/>
            <person name="Nelson D.R."/>
            <person name="Nyvall-Collen P."/>
            <person name="Peters A.F."/>
            <person name="Pommier C."/>
            <person name="Potin P."/>
            <person name="Poulain J."/>
            <person name="Quesneville H."/>
            <person name="Read B."/>
            <person name="Rensing S.A."/>
            <person name="Ritter A."/>
            <person name="Rousvoal S."/>
            <person name="Samanta M."/>
            <person name="Samson G."/>
            <person name="Schroeder D.C."/>
            <person name="Segurens B."/>
            <person name="Strittmatter M."/>
            <person name="Tonon T."/>
            <person name="Tregear J.W."/>
            <person name="Valentin K."/>
            <person name="von Dassow P."/>
            <person name="Yamagishi T."/>
            <person name="Van de Peer Y."/>
            <person name="Wincker P."/>
        </authorList>
    </citation>
    <scope>NUCLEOTIDE SEQUENCE [LARGE SCALE GENOMIC DNA]</scope>
    <source>
        <strain evidence="3">Ec32 / CCAP1310/4</strain>
    </source>
</reference>
<evidence type="ECO:0000313" key="3">
    <source>
        <dbReference type="Proteomes" id="UP000002630"/>
    </source>
</evidence>
<dbReference type="InParanoid" id="D7G7W5"/>
<keyword evidence="3" id="KW-1185">Reference proteome</keyword>
<feature type="region of interest" description="Disordered" evidence="1">
    <location>
        <begin position="293"/>
        <end position="324"/>
    </location>
</feature>
<feature type="compositionally biased region" description="Low complexity" evidence="1">
    <location>
        <begin position="293"/>
        <end position="305"/>
    </location>
</feature>
<feature type="compositionally biased region" description="Low complexity" evidence="1">
    <location>
        <begin position="346"/>
        <end position="364"/>
    </location>
</feature>
<accession>D7G7W5</accession>
<dbReference type="OrthoDB" id="10457564at2759"/>
<feature type="region of interest" description="Disordered" evidence="1">
    <location>
        <begin position="15"/>
        <end position="102"/>
    </location>
</feature>
<feature type="compositionally biased region" description="Low complexity" evidence="1">
    <location>
        <begin position="116"/>
        <end position="133"/>
    </location>
</feature>
<feature type="compositionally biased region" description="Polar residues" evidence="1">
    <location>
        <begin position="380"/>
        <end position="398"/>
    </location>
</feature>
<gene>
    <name evidence="2" type="ORF">Esi_0085_0114</name>
</gene>
<dbReference type="EMBL" id="FN649086">
    <property type="protein sequence ID" value="CBJ27846.1"/>
    <property type="molecule type" value="Genomic_DNA"/>
</dbReference>
<dbReference type="EMBL" id="FN649741">
    <property type="protein sequence ID" value="CBJ27846.1"/>
    <property type="molecule type" value="Genomic_DNA"/>
</dbReference>
<name>D7G7W5_ECTSI</name>
<evidence type="ECO:0000313" key="2">
    <source>
        <dbReference type="EMBL" id="CBJ27846.1"/>
    </source>
</evidence>
<evidence type="ECO:0000256" key="1">
    <source>
        <dbReference type="SAM" id="MobiDB-lite"/>
    </source>
</evidence>
<proteinExistence type="predicted"/>
<feature type="region of interest" description="Disordered" evidence="1">
    <location>
        <begin position="338"/>
        <end position="408"/>
    </location>
</feature>
<feature type="region of interest" description="Disordered" evidence="1">
    <location>
        <begin position="116"/>
        <end position="136"/>
    </location>
</feature>